<dbReference type="AlphaFoldDB" id="A0A9W6Q344"/>
<evidence type="ECO:0000259" key="2">
    <source>
        <dbReference type="Pfam" id="PF13280"/>
    </source>
</evidence>
<gene>
    <name evidence="4" type="ORF">Kpho02_12010</name>
</gene>
<dbReference type="RefSeq" id="WP_285734351.1">
    <property type="nucleotide sequence ID" value="NZ_BSSA01000002.1"/>
</dbReference>
<sequence>MSSYVVRCPISRKIGSALATWLRGLDAAELERVLAARPDAVSAPEPRSVGELADRLQRPASVALALPRLALPCLQVAEALAALTAVSRDDLAGLLNATRGDRAHALDAVLETLADRALVWPGNDGLLHMAAPLRNAWDSPLGLDAPLMQLLAGSNSDELGRVLTKLNVKPAANRKEMRLAALVDHHSDPARVAALVATAPVASRELLERRAHEAPARPGFIMFGAPQAGPKPGEQWAVERGLLIRDRHWPGSARMPAEVALALRGSDWHAPFTPVPPDVRSAPVIVSDIEREATAALMAFAAHAVSVLGVCAAAPPARLKAGGVGARELSRIGRAARCDEILVRLVLETASAAGLLARDGDRVAATAAYDTWAEQEPADQLAVLLKAWWALPLTPGGSRDEDGKALPVLAGAPPCGGCVQARHGLLAAASQLPVGEGAANSADLGTLLVWLRPLADELPQDATPFATLIQEAELLGALALGAVSPIGAALVSGDAEALNDACRRLLPAASGTARFGSDLTAVVAGTPSAHLLALLDSVADRETAGAASVWRFSPESVRRALDSGLTPDTLTADLATIAIESLPQPLSYLIHDTARSHGRVRVVSAACVIHGEEPALLAELAAHRKLSQLGLRQLAPTVLISRTPWDKTLAALRAAGYAPVAEKPDGSVRIERAQRPRAASPVPPPRLPGGRSRPQRAGERTAEARVAVDLPALATHLLVAPPEVPEPDPYDGRPYDSDTEEIIAGYARNLSFSDVRQLAHAVNSGQAITIEYVATSGNTTVRTLSRLELDAPYLHAWCHLRNDERVFTISRIHGVMPP</sequence>
<evidence type="ECO:0000256" key="1">
    <source>
        <dbReference type="SAM" id="MobiDB-lite"/>
    </source>
</evidence>
<feature type="domain" description="WYL" evidence="2">
    <location>
        <begin position="756"/>
        <end position="815"/>
    </location>
</feature>
<dbReference type="EMBL" id="BSSA01000002">
    <property type="protein sequence ID" value="GLW68902.1"/>
    <property type="molecule type" value="Genomic_DNA"/>
</dbReference>
<dbReference type="InterPro" id="IPR026881">
    <property type="entry name" value="WYL_dom"/>
</dbReference>
<organism evidence="4 5">
    <name type="scientific">Kitasatospora phosalacinea</name>
    <dbReference type="NCBI Taxonomy" id="2065"/>
    <lineage>
        <taxon>Bacteria</taxon>
        <taxon>Bacillati</taxon>
        <taxon>Actinomycetota</taxon>
        <taxon>Actinomycetes</taxon>
        <taxon>Kitasatosporales</taxon>
        <taxon>Streptomycetaceae</taxon>
        <taxon>Kitasatospora</taxon>
    </lineage>
</organism>
<comment type="caution">
    <text evidence="4">The sequence shown here is derived from an EMBL/GenBank/DDBJ whole genome shotgun (WGS) entry which is preliminary data.</text>
</comment>
<dbReference type="Pfam" id="PF13625">
    <property type="entry name" value="Helicase_C_3"/>
    <property type="match status" value="1"/>
</dbReference>
<protein>
    <recommendedName>
        <fullName evidence="6">Helicase XPB/Ssl2 N-terminal domain-containing protein</fullName>
    </recommendedName>
</protein>
<dbReference type="PROSITE" id="PS52050">
    <property type="entry name" value="WYL"/>
    <property type="match status" value="1"/>
</dbReference>
<evidence type="ECO:0000313" key="4">
    <source>
        <dbReference type="EMBL" id="GLW68902.1"/>
    </source>
</evidence>
<proteinExistence type="predicted"/>
<evidence type="ECO:0008006" key="6">
    <source>
        <dbReference type="Google" id="ProtNLM"/>
    </source>
</evidence>
<evidence type="ECO:0000259" key="3">
    <source>
        <dbReference type="Pfam" id="PF13625"/>
    </source>
</evidence>
<accession>A0A9W6Q344</accession>
<dbReference type="InterPro" id="IPR032830">
    <property type="entry name" value="XPB/Ssl2_N"/>
</dbReference>
<evidence type="ECO:0000313" key="5">
    <source>
        <dbReference type="Proteomes" id="UP001165041"/>
    </source>
</evidence>
<feature type="compositionally biased region" description="Basic and acidic residues" evidence="1">
    <location>
        <begin position="663"/>
        <end position="674"/>
    </location>
</feature>
<feature type="domain" description="Helicase XPB/Ssl2 N-terminal" evidence="3">
    <location>
        <begin position="517"/>
        <end position="635"/>
    </location>
</feature>
<reference evidence="4" key="1">
    <citation type="submission" date="2023-02" db="EMBL/GenBank/DDBJ databases">
        <title>Kitasatospora phosalacinea NBRC 14627.</title>
        <authorList>
            <person name="Ichikawa N."/>
            <person name="Sato H."/>
            <person name="Tonouchi N."/>
        </authorList>
    </citation>
    <scope>NUCLEOTIDE SEQUENCE</scope>
    <source>
        <strain evidence="4">NBRC 14627</strain>
    </source>
</reference>
<name>A0A9W6Q344_9ACTN</name>
<dbReference type="Proteomes" id="UP001165041">
    <property type="component" value="Unassembled WGS sequence"/>
</dbReference>
<feature type="region of interest" description="Disordered" evidence="1">
    <location>
        <begin position="663"/>
        <end position="700"/>
    </location>
</feature>
<dbReference type="Pfam" id="PF13280">
    <property type="entry name" value="WYL"/>
    <property type="match status" value="1"/>
</dbReference>